<keyword evidence="6" id="KW-0804">Transcription</keyword>
<evidence type="ECO:0000256" key="2">
    <source>
        <dbReference type="ARBA" id="ARBA00022491"/>
    </source>
</evidence>
<gene>
    <name evidence="8" type="ORF">SAMN05192530_10646</name>
</gene>
<evidence type="ECO:0000256" key="4">
    <source>
        <dbReference type="ARBA" id="ARBA00023015"/>
    </source>
</evidence>
<dbReference type="Gene3D" id="3.30.1490.190">
    <property type="match status" value="1"/>
</dbReference>
<dbReference type="GO" id="GO:0008270">
    <property type="term" value="F:zinc ion binding"/>
    <property type="evidence" value="ECO:0007669"/>
    <property type="project" value="TreeGrafter"/>
</dbReference>
<evidence type="ECO:0000256" key="6">
    <source>
        <dbReference type="ARBA" id="ARBA00023163"/>
    </source>
</evidence>
<dbReference type="Proteomes" id="UP000198793">
    <property type="component" value="Unassembled WGS sequence"/>
</dbReference>
<feature type="binding site" evidence="7">
    <location>
        <position position="93"/>
    </location>
    <ligand>
        <name>Zn(2+)</name>
        <dbReference type="ChEBI" id="CHEBI:29105"/>
    </ligand>
</feature>
<keyword evidence="5" id="KW-0238">DNA-binding</keyword>
<dbReference type="GO" id="GO:1900376">
    <property type="term" value="P:regulation of secondary metabolite biosynthetic process"/>
    <property type="evidence" value="ECO:0007669"/>
    <property type="project" value="TreeGrafter"/>
</dbReference>
<name>A0A1H0J7N9_9HYPH</name>
<reference evidence="8 9" key="1">
    <citation type="submission" date="2016-10" db="EMBL/GenBank/DDBJ databases">
        <authorList>
            <person name="de Groot N.N."/>
        </authorList>
    </citation>
    <scope>NUCLEOTIDE SEQUENCE [LARGE SCALE GENOMIC DNA]</scope>
    <source>
        <strain evidence="9">L7-484,KACC 16230,DSM 25025</strain>
    </source>
</reference>
<dbReference type="GO" id="GO:0005829">
    <property type="term" value="C:cytosol"/>
    <property type="evidence" value="ECO:0007669"/>
    <property type="project" value="TreeGrafter"/>
</dbReference>
<dbReference type="Pfam" id="PF01475">
    <property type="entry name" value="FUR"/>
    <property type="match status" value="1"/>
</dbReference>
<evidence type="ECO:0000313" key="8">
    <source>
        <dbReference type="EMBL" id="SDO39798.1"/>
    </source>
</evidence>
<keyword evidence="9" id="KW-1185">Reference proteome</keyword>
<feature type="binding site" evidence="7">
    <location>
        <position position="130"/>
    </location>
    <ligand>
        <name>Zn(2+)</name>
        <dbReference type="ChEBI" id="CHEBI:29105"/>
    </ligand>
</feature>
<keyword evidence="3 7" id="KW-0862">Zinc</keyword>
<dbReference type="AlphaFoldDB" id="A0A1H0J7N9"/>
<sequence>MTATASDDRPVTRNEELVLAALKRADAPQTAYQLLDALRDDGLKAPPQIYRALRSLGARHLVHRLDSLNAFVACAHHHEHDAKTLVFMICTNCGRVSEFTDQGLDRLLREAAVQRGFLAQDAAVEVRGLCDLCHAAADTTNCGAQKAMP</sequence>
<evidence type="ECO:0000256" key="1">
    <source>
        <dbReference type="ARBA" id="ARBA00007957"/>
    </source>
</evidence>
<dbReference type="InterPro" id="IPR036390">
    <property type="entry name" value="WH_DNA-bd_sf"/>
</dbReference>
<dbReference type="PANTHER" id="PTHR33202:SF6">
    <property type="entry name" value="ZINC UPTAKE REGULATION PROTEIN"/>
    <property type="match status" value="1"/>
</dbReference>
<evidence type="ECO:0000256" key="5">
    <source>
        <dbReference type="ARBA" id="ARBA00023125"/>
    </source>
</evidence>
<comment type="similarity">
    <text evidence="1">Belongs to the Fur family.</text>
</comment>
<evidence type="ECO:0000256" key="7">
    <source>
        <dbReference type="PIRSR" id="PIRSR602481-1"/>
    </source>
</evidence>
<dbReference type="OrthoDB" id="9801127at2"/>
<keyword evidence="4" id="KW-0805">Transcription regulation</keyword>
<comment type="cofactor">
    <cofactor evidence="7">
        <name>Zn(2+)</name>
        <dbReference type="ChEBI" id="CHEBI:29105"/>
    </cofactor>
    <text evidence="7">Binds 1 zinc ion per subunit.</text>
</comment>
<proteinExistence type="inferred from homology"/>
<feature type="binding site" evidence="7">
    <location>
        <position position="133"/>
    </location>
    <ligand>
        <name>Zn(2+)</name>
        <dbReference type="ChEBI" id="CHEBI:29105"/>
    </ligand>
</feature>
<dbReference type="GO" id="GO:0000976">
    <property type="term" value="F:transcription cis-regulatory region binding"/>
    <property type="evidence" value="ECO:0007669"/>
    <property type="project" value="TreeGrafter"/>
</dbReference>
<dbReference type="Gene3D" id="1.10.10.10">
    <property type="entry name" value="Winged helix-like DNA-binding domain superfamily/Winged helix DNA-binding domain"/>
    <property type="match status" value="1"/>
</dbReference>
<dbReference type="GO" id="GO:0003700">
    <property type="term" value="F:DNA-binding transcription factor activity"/>
    <property type="evidence" value="ECO:0007669"/>
    <property type="project" value="InterPro"/>
</dbReference>
<dbReference type="RefSeq" id="WP_090674236.1">
    <property type="nucleotide sequence ID" value="NZ_FNIT01000006.1"/>
</dbReference>
<organism evidence="8 9">
    <name type="scientific">Aureimonas jatrophae</name>
    <dbReference type="NCBI Taxonomy" id="1166073"/>
    <lineage>
        <taxon>Bacteria</taxon>
        <taxon>Pseudomonadati</taxon>
        <taxon>Pseudomonadota</taxon>
        <taxon>Alphaproteobacteria</taxon>
        <taxon>Hyphomicrobiales</taxon>
        <taxon>Aurantimonadaceae</taxon>
        <taxon>Aureimonas</taxon>
    </lineage>
</organism>
<dbReference type="GO" id="GO:0045892">
    <property type="term" value="P:negative regulation of DNA-templated transcription"/>
    <property type="evidence" value="ECO:0007669"/>
    <property type="project" value="TreeGrafter"/>
</dbReference>
<dbReference type="PANTHER" id="PTHR33202">
    <property type="entry name" value="ZINC UPTAKE REGULATION PROTEIN"/>
    <property type="match status" value="1"/>
</dbReference>
<evidence type="ECO:0000256" key="3">
    <source>
        <dbReference type="ARBA" id="ARBA00022833"/>
    </source>
</evidence>
<keyword evidence="7" id="KW-0479">Metal-binding</keyword>
<dbReference type="SUPFAM" id="SSF46785">
    <property type="entry name" value="Winged helix' DNA-binding domain"/>
    <property type="match status" value="1"/>
</dbReference>
<keyword evidence="2" id="KW-0678">Repressor</keyword>
<dbReference type="EMBL" id="FNIT01000006">
    <property type="protein sequence ID" value="SDO39798.1"/>
    <property type="molecule type" value="Genomic_DNA"/>
</dbReference>
<accession>A0A1H0J7N9</accession>
<dbReference type="InterPro" id="IPR036388">
    <property type="entry name" value="WH-like_DNA-bd_sf"/>
</dbReference>
<dbReference type="InterPro" id="IPR002481">
    <property type="entry name" value="FUR"/>
</dbReference>
<protein>
    <submittedName>
        <fullName evidence="8">Fur family transcriptional regulator, zinc uptake regulator</fullName>
    </submittedName>
</protein>
<feature type="binding site" evidence="7">
    <location>
        <position position="90"/>
    </location>
    <ligand>
        <name>Zn(2+)</name>
        <dbReference type="ChEBI" id="CHEBI:29105"/>
    </ligand>
</feature>
<evidence type="ECO:0000313" key="9">
    <source>
        <dbReference type="Proteomes" id="UP000198793"/>
    </source>
</evidence>
<dbReference type="InterPro" id="IPR043135">
    <property type="entry name" value="Fur_C"/>
</dbReference>
<dbReference type="STRING" id="1166073.SAMN05192530_10646"/>